<feature type="chain" id="PRO_5037738758" evidence="3">
    <location>
        <begin position="24"/>
        <end position="567"/>
    </location>
</feature>
<dbReference type="Proteomes" id="UP000782519">
    <property type="component" value="Unassembled WGS sequence"/>
</dbReference>
<evidence type="ECO:0000256" key="3">
    <source>
        <dbReference type="SAM" id="SignalP"/>
    </source>
</evidence>
<feature type="signal peptide" evidence="3">
    <location>
        <begin position="1"/>
        <end position="23"/>
    </location>
</feature>
<keyword evidence="3" id="KW-0732">Signal</keyword>
<feature type="domain" description="EF-hand" evidence="4">
    <location>
        <begin position="195"/>
        <end position="230"/>
    </location>
</feature>
<proteinExistence type="predicted"/>
<accession>A0A933S0C9</accession>
<comment type="caution">
    <text evidence="5">The sequence shown here is derived from an EMBL/GenBank/DDBJ whole genome shotgun (WGS) entry which is preliminary data.</text>
</comment>
<protein>
    <submittedName>
        <fullName evidence="5">EF-hand domain-containing protein</fullName>
    </submittedName>
</protein>
<dbReference type="InterPro" id="IPR011992">
    <property type="entry name" value="EF-hand-dom_pair"/>
</dbReference>
<evidence type="ECO:0000256" key="2">
    <source>
        <dbReference type="SAM" id="MobiDB-lite"/>
    </source>
</evidence>
<dbReference type="GO" id="GO:0005509">
    <property type="term" value="F:calcium ion binding"/>
    <property type="evidence" value="ECO:0007669"/>
    <property type="project" value="InterPro"/>
</dbReference>
<dbReference type="SUPFAM" id="SSF47473">
    <property type="entry name" value="EF-hand"/>
    <property type="match status" value="1"/>
</dbReference>
<dbReference type="InterPro" id="IPR002048">
    <property type="entry name" value="EF_hand_dom"/>
</dbReference>
<dbReference type="CDD" id="cd14256">
    <property type="entry name" value="Dockerin_I"/>
    <property type="match status" value="1"/>
</dbReference>
<dbReference type="Pfam" id="PF13202">
    <property type="entry name" value="EF-hand_5"/>
    <property type="match status" value="3"/>
</dbReference>
<dbReference type="Gene3D" id="1.10.238.10">
    <property type="entry name" value="EF-hand"/>
    <property type="match status" value="2"/>
</dbReference>
<evidence type="ECO:0000313" key="6">
    <source>
        <dbReference type="Proteomes" id="UP000782519"/>
    </source>
</evidence>
<dbReference type="PROSITE" id="PS00018">
    <property type="entry name" value="EF_HAND_1"/>
    <property type="match status" value="2"/>
</dbReference>
<reference evidence="5" key="1">
    <citation type="submission" date="2020-07" db="EMBL/GenBank/DDBJ databases">
        <title>Huge and variable diversity of episymbiotic CPR bacteria and DPANN archaea in groundwater ecosystems.</title>
        <authorList>
            <person name="He C.Y."/>
            <person name="Keren R."/>
            <person name="Whittaker M."/>
            <person name="Farag I.F."/>
            <person name="Doudna J."/>
            <person name="Cate J.H.D."/>
            <person name="Banfield J.F."/>
        </authorList>
    </citation>
    <scope>NUCLEOTIDE SEQUENCE</scope>
    <source>
        <strain evidence="5">NC_groundwater_1818_Pr3_B-0.1um_66_35</strain>
    </source>
</reference>
<dbReference type="SMART" id="SM00054">
    <property type="entry name" value="EFh"/>
    <property type="match status" value="3"/>
</dbReference>
<evidence type="ECO:0000313" key="5">
    <source>
        <dbReference type="EMBL" id="MBI5132041.1"/>
    </source>
</evidence>
<gene>
    <name evidence="5" type="ORF">HZA66_21575</name>
</gene>
<feature type="coiled-coil region" evidence="1">
    <location>
        <begin position="231"/>
        <end position="277"/>
    </location>
</feature>
<dbReference type="InterPro" id="IPR018247">
    <property type="entry name" value="EF_Hand_1_Ca_BS"/>
</dbReference>
<dbReference type="AlphaFoldDB" id="A0A933S0C9"/>
<dbReference type="PROSITE" id="PS50222">
    <property type="entry name" value="EF_HAND_2"/>
    <property type="match status" value="1"/>
</dbReference>
<keyword evidence="1" id="KW-0175">Coiled coil</keyword>
<feature type="region of interest" description="Disordered" evidence="2">
    <location>
        <begin position="546"/>
        <end position="567"/>
    </location>
</feature>
<organism evidence="5 6">
    <name type="scientific">Rhodopseudomonas palustris</name>
    <dbReference type="NCBI Taxonomy" id="1076"/>
    <lineage>
        <taxon>Bacteria</taxon>
        <taxon>Pseudomonadati</taxon>
        <taxon>Pseudomonadota</taxon>
        <taxon>Alphaproteobacteria</taxon>
        <taxon>Hyphomicrobiales</taxon>
        <taxon>Nitrobacteraceae</taxon>
        <taxon>Rhodopseudomonas</taxon>
    </lineage>
</organism>
<evidence type="ECO:0000256" key="1">
    <source>
        <dbReference type="SAM" id="Coils"/>
    </source>
</evidence>
<dbReference type="EMBL" id="JACRJB010000062">
    <property type="protein sequence ID" value="MBI5132041.1"/>
    <property type="molecule type" value="Genomic_DNA"/>
</dbReference>
<name>A0A933S0C9_RHOPL</name>
<sequence length="567" mass="60569">MRNLSRLATLSLLALTWAVPASAQAPVTPPPSTTYLLARLTAGTTLERYLQLARASFGQLDVNSDGRLTGADDEIRATMMAAQYRASAISQLIRADLNNDGAVTADELRALMRYEQRASQLGVTEAAYAERIDRVVADMMKPDADGDGRVTLAEAAAAFQSAPTFRVPGYRAPPTELQTLLAFDVDGDGALTLPELEAAYDVLFRTVDADGNGTVSAEELAAYRARLDEPNAALRREAAAAAERRQAERQRFNAERAQRAEAEAAERKRKEDEAHAKCAMPKASNAAKIVMLGLYETEALSSVALGSMDKVTHAGTITVEPGAEPLYLVITSYAAAIWHFSGAVDRIERVVLASLQATGATGLPAERLTQLAGSNCLPYFTELQSGETAKASGRVAEDAGRAPDLVVARYEVGGFSVPSGAVQRQTDPRKPQVMVIQKSGGSITIEGDASNIVVQTPSMRSVEAELRRFSPGGVMEVDASKVVSLLPAMPYDVLPQQAGLLQLMRSGALTRNQSGEFLIQRKIRYPAGLAGAHSVRFLLLKGVPQPDGDPAHSRVISEETGQPIGKP</sequence>
<evidence type="ECO:0000259" key="4">
    <source>
        <dbReference type="PROSITE" id="PS50222"/>
    </source>
</evidence>